<dbReference type="InterPro" id="IPR042527">
    <property type="entry name" value="Atg5_UblA_dom_sf"/>
</dbReference>
<reference evidence="9" key="1">
    <citation type="submission" date="2023-01" db="EMBL/GenBank/DDBJ databases">
        <title>Metagenome sequencing of chrysophaentin producing Chrysophaeum taylorii.</title>
        <authorList>
            <person name="Davison J."/>
            <person name="Bewley C."/>
        </authorList>
    </citation>
    <scope>NUCLEOTIDE SEQUENCE</scope>
    <source>
        <strain evidence="9">NIES-1699</strain>
    </source>
</reference>
<feature type="domain" description="Autophagy protein ATG5 alpha-helical bundle region" evidence="7">
    <location>
        <begin position="132"/>
        <end position="181"/>
    </location>
</feature>
<dbReference type="Pfam" id="PF04106">
    <property type="entry name" value="ATG5_UblB"/>
    <property type="match status" value="1"/>
</dbReference>
<keyword evidence="4 5" id="KW-0072">Autophagy</keyword>
<gene>
    <name evidence="9" type="ORF">CTAYLR_004606</name>
</gene>
<sequence>MDAVQEEVWLGSIPVCVELAGDEVVGAKAPRPYWAMVPRMSYLPTLAGALRTHFSDSIAQLSYRGGLKRVDEDSEGTEEEPGFSRVWFSAPEPLRWQRPAGVLYDACGGGSLPWRVVVHFSNYPRSLLDLEEDTCERTFFHALKQAVHLETGTARAALVMPRVQQSALWKAVASGDRAAFAAADVKNESPLEAPPRSVPVRLVLEAGKTVVQLPFSAYDSRGRKRTLGETLLDGDRLEFLTDASALRAHAVDLDPDLPLIDTWKALRHADHFLYVLVSHTQR</sequence>
<keyword evidence="10" id="KW-1185">Reference proteome</keyword>
<dbReference type="InterPro" id="IPR007239">
    <property type="entry name" value="Atg5"/>
</dbReference>
<evidence type="ECO:0000313" key="9">
    <source>
        <dbReference type="EMBL" id="KAJ8603168.1"/>
    </source>
</evidence>
<dbReference type="EMBL" id="JAQMWT010000360">
    <property type="protein sequence ID" value="KAJ8603168.1"/>
    <property type="molecule type" value="Genomic_DNA"/>
</dbReference>
<dbReference type="Pfam" id="PF20637">
    <property type="entry name" value="ATG5_HBR"/>
    <property type="match status" value="1"/>
</dbReference>
<dbReference type="GO" id="GO:0044233">
    <property type="term" value="C:mitochondria-associated endoplasmic reticulum membrane contact site"/>
    <property type="evidence" value="ECO:0007669"/>
    <property type="project" value="TreeGrafter"/>
</dbReference>
<evidence type="ECO:0000259" key="7">
    <source>
        <dbReference type="Pfam" id="PF20637"/>
    </source>
</evidence>
<dbReference type="GO" id="GO:0034274">
    <property type="term" value="C:Atg12-Atg5-Atg16 complex"/>
    <property type="evidence" value="ECO:0007669"/>
    <property type="project" value="TreeGrafter"/>
</dbReference>
<evidence type="ECO:0000256" key="3">
    <source>
        <dbReference type="ARBA" id="ARBA00022843"/>
    </source>
</evidence>
<dbReference type="GO" id="GO:0034045">
    <property type="term" value="C:phagophore assembly site membrane"/>
    <property type="evidence" value="ECO:0007669"/>
    <property type="project" value="UniProtKB-SubCell"/>
</dbReference>
<evidence type="ECO:0000313" key="10">
    <source>
        <dbReference type="Proteomes" id="UP001230188"/>
    </source>
</evidence>
<dbReference type="Gene3D" id="3.10.20.90">
    <property type="entry name" value="Phosphatidylinositol 3-kinase Catalytic Subunit, Chain A, domain 1"/>
    <property type="match status" value="1"/>
</dbReference>
<dbReference type="Gene3D" id="3.10.20.620">
    <property type="match status" value="1"/>
</dbReference>
<comment type="caution">
    <text evidence="9">The sequence shown here is derived from an EMBL/GenBank/DDBJ whole genome shotgun (WGS) entry which is preliminary data.</text>
</comment>
<organism evidence="9 10">
    <name type="scientific">Chrysophaeum taylorii</name>
    <dbReference type="NCBI Taxonomy" id="2483200"/>
    <lineage>
        <taxon>Eukaryota</taxon>
        <taxon>Sar</taxon>
        <taxon>Stramenopiles</taxon>
        <taxon>Ochrophyta</taxon>
        <taxon>Pelagophyceae</taxon>
        <taxon>Pelagomonadales</taxon>
        <taxon>Pelagomonadaceae</taxon>
        <taxon>Chrysophaeum</taxon>
    </lineage>
</organism>
<comment type="function">
    <text evidence="5">Involved in autophagic vesicle formation.</text>
</comment>
<dbReference type="InterPro" id="IPR042526">
    <property type="entry name" value="Atg5_HR"/>
</dbReference>
<feature type="domain" description="Autophagy protein ATG5 UblA" evidence="8">
    <location>
        <begin position="8"/>
        <end position="120"/>
    </location>
</feature>
<dbReference type="InterPro" id="IPR048939">
    <property type="entry name" value="ATG5_UblA"/>
</dbReference>
<dbReference type="GO" id="GO:0019776">
    <property type="term" value="F:Atg8-family ligase activity"/>
    <property type="evidence" value="ECO:0007669"/>
    <property type="project" value="TreeGrafter"/>
</dbReference>
<dbReference type="Pfam" id="PF20638">
    <property type="entry name" value="ATG5_UblA"/>
    <property type="match status" value="1"/>
</dbReference>
<name>A0AAD7UEE0_9STRA</name>
<dbReference type="InterPro" id="IPR048940">
    <property type="entry name" value="ATG5_HBR"/>
</dbReference>
<proteinExistence type="inferred from homology"/>
<dbReference type="GO" id="GO:0006995">
    <property type="term" value="P:cellular response to nitrogen starvation"/>
    <property type="evidence" value="ECO:0007669"/>
    <property type="project" value="TreeGrafter"/>
</dbReference>
<feature type="domain" description="Autophagy protein ATG5 UblB" evidence="6">
    <location>
        <begin position="198"/>
        <end position="277"/>
    </location>
</feature>
<evidence type="ECO:0000256" key="2">
    <source>
        <dbReference type="ARBA" id="ARBA00022499"/>
    </source>
</evidence>
<dbReference type="Proteomes" id="UP001230188">
    <property type="component" value="Unassembled WGS sequence"/>
</dbReference>
<evidence type="ECO:0000256" key="1">
    <source>
        <dbReference type="ARBA" id="ARBA00006910"/>
    </source>
</evidence>
<dbReference type="Gene3D" id="1.10.246.190">
    <property type="entry name" value="Autophagy protein Apg5, helix rich domain"/>
    <property type="match status" value="1"/>
</dbReference>
<comment type="subcellular location">
    <subcellularLocation>
        <location evidence="5">Preautophagosomal structure membrane</location>
        <topology evidence="5">Peripheral membrane protein</topology>
    </subcellularLocation>
</comment>
<dbReference type="PANTHER" id="PTHR13040">
    <property type="entry name" value="AUTOPHAGY PROTEIN 5"/>
    <property type="match status" value="1"/>
</dbReference>
<keyword evidence="3 5" id="KW-0832">Ubl conjugation</keyword>
<dbReference type="AlphaFoldDB" id="A0AAD7UEE0"/>
<evidence type="ECO:0000259" key="8">
    <source>
        <dbReference type="Pfam" id="PF20638"/>
    </source>
</evidence>
<keyword evidence="2 5" id="KW-1017">Isopeptide bond</keyword>
<evidence type="ECO:0000256" key="4">
    <source>
        <dbReference type="ARBA" id="ARBA00023006"/>
    </source>
</evidence>
<dbReference type="GO" id="GO:0000422">
    <property type="term" value="P:autophagy of mitochondrion"/>
    <property type="evidence" value="ECO:0007669"/>
    <property type="project" value="TreeGrafter"/>
</dbReference>
<dbReference type="GO" id="GO:0005776">
    <property type="term" value="C:autophagosome"/>
    <property type="evidence" value="ECO:0007669"/>
    <property type="project" value="TreeGrafter"/>
</dbReference>
<accession>A0AAD7UEE0</accession>
<dbReference type="InterPro" id="IPR048318">
    <property type="entry name" value="ATG5_UblB"/>
</dbReference>
<dbReference type="PANTHER" id="PTHR13040:SF2">
    <property type="entry name" value="AUTOPHAGY PROTEIN 5"/>
    <property type="match status" value="1"/>
</dbReference>
<dbReference type="GO" id="GO:0034727">
    <property type="term" value="P:piecemeal microautophagy of the nucleus"/>
    <property type="evidence" value="ECO:0007669"/>
    <property type="project" value="TreeGrafter"/>
</dbReference>
<comment type="subunit">
    <text evidence="5">Conjugated with ATG12.</text>
</comment>
<keyword evidence="5" id="KW-0472">Membrane</keyword>
<evidence type="ECO:0000259" key="6">
    <source>
        <dbReference type="Pfam" id="PF04106"/>
    </source>
</evidence>
<evidence type="ECO:0000256" key="5">
    <source>
        <dbReference type="RuleBase" id="RU361202"/>
    </source>
</evidence>
<comment type="similarity">
    <text evidence="1 5">Belongs to the ATG5 family.</text>
</comment>
<dbReference type="GO" id="GO:0061908">
    <property type="term" value="C:phagophore"/>
    <property type="evidence" value="ECO:0007669"/>
    <property type="project" value="TreeGrafter"/>
</dbReference>
<protein>
    <recommendedName>
        <fullName evidence="5">Autophagy protein 5</fullName>
    </recommendedName>
</protein>